<dbReference type="InterPro" id="IPR016181">
    <property type="entry name" value="Acyl_CoA_acyltransferase"/>
</dbReference>
<dbReference type="Proteomes" id="UP000295741">
    <property type="component" value="Unassembled WGS sequence"/>
</dbReference>
<accession>A0A4R6ITI5</accession>
<dbReference type="Pfam" id="PF13673">
    <property type="entry name" value="Acetyltransf_10"/>
    <property type="match status" value="1"/>
</dbReference>
<dbReference type="PANTHER" id="PTHR43800">
    <property type="entry name" value="PEPTIDYL-LYSINE N-ACETYLTRANSFERASE YJAB"/>
    <property type="match status" value="1"/>
</dbReference>
<protein>
    <submittedName>
        <fullName evidence="4">Ribosomal protein S18 acetylase RimI-like enzyme</fullName>
    </submittedName>
</protein>
<dbReference type="GO" id="GO:0005840">
    <property type="term" value="C:ribosome"/>
    <property type="evidence" value="ECO:0007669"/>
    <property type="project" value="UniProtKB-KW"/>
</dbReference>
<sequence length="165" mass="18816">MQSALVIRTAVPDDIALIREIAEETWPVAYGNIISAEQIRYMLDMIYSDAALLEQIAKGHQFFIAEYNQQPVGFASVSNEGEEGCKLNKLYILPTVQKTGAGKALLEEVVHYTRSQQHTRLFLQVNKENKAKDFYHKMGFSIEKEYRLDIGKGFIMDDYIMSKSV</sequence>
<keyword evidence="1" id="KW-0808">Transferase</keyword>
<name>A0A4R6ITI5_9BACT</name>
<dbReference type="PANTHER" id="PTHR43800:SF1">
    <property type="entry name" value="PEPTIDYL-LYSINE N-ACETYLTRANSFERASE YJAB"/>
    <property type="match status" value="1"/>
</dbReference>
<dbReference type="InterPro" id="IPR000182">
    <property type="entry name" value="GNAT_dom"/>
</dbReference>
<dbReference type="OrthoDB" id="9800604at2"/>
<keyword evidence="5" id="KW-1185">Reference proteome</keyword>
<keyword evidence="4" id="KW-0689">Ribosomal protein</keyword>
<dbReference type="EMBL" id="SNWP01000012">
    <property type="protein sequence ID" value="TDO25854.1"/>
    <property type="molecule type" value="Genomic_DNA"/>
</dbReference>
<gene>
    <name evidence="4" type="ORF">BC659_2778</name>
</gene>
<keyword evidence="4" id="KW-0687">Ribonucleoprotein</keyword>
<organism evidence="4 5">
    <name type="scientific">Sediminibacterium goheungense</name>
    <dbReference type="NCBI Taxonomy" id="1086393"/>
    <lineage>
        <taxon>Bacteria</taxon>
        <taxon>Pseudomonadati</taxon>
        <taxon>Bacteroidota</taxon>
        <taxon>Chitinophagia</taxon>
        <taxon>Chitinophagales</taxon>
        <taxon>Chitinophagaceae</taxon>
        <taxon>Sediminibacterium</taxon>
    </lineage>
</organism>
<dbReference type="Gene3D" id="3.40.630.30">
    <property type="match status" value="1"/>
</dbReference>
<comment type="caution">
    <text evidence="4">The sequence shown here is derived from an EMBL/GenBank/DDBJ whole genome shotgun (WGS) entry which is preliminary data.</text>
</comment>
<evidence type="ECO:0000256" key="2">
    <source>
        <dbReference type="ARBA" id="ARBA00023315"/>
    </source>
</evidence>
<dbReference type="GO" id="GO:0016747">
    <property type="term" value="F:acyltransferase activity, transferring groups other than amino-acyl groups"/>
    <property type="evidence" value="ECO:0007669"/>
    <property type="project" value="InterPro"/>
</dbReference>
<evidence type="ECO:0000259" key="3">
    <source>
        <dbReference type="PROSITE" id="PS51186"/>
    </source>
</evidence>
<dbReference type="CDD" id="cd04301">
    <property type="entry name" value="NAT_SF"/>
    <property type="match status" value="1"/>
</dbReference>
<feature type="domain" description="N-acetyltransferase" evidence="3">
    <location>
        <begin position="5"/>
        <end position="165"/>
    </location>
</feature>
<dbReference type="RefSeq" id="WP_133475341.1">
    <property type="nucleotide sequence ID" value="NZ_SNWP01000012.1"/>
</dbReference>
<dbReference type="AlphaFoldDB" id="A0A4R6ITI5"/>
<proteinExistence type="predicted"/>
<evidence type="ECO:0000313" key="4">
    <source>
        <dbReference type="EMBL" id="TDO25854.1"/>
    </source>
</evidence>
<evidence type="ECO:0000313" key="5">
    <source>
        <dbReference type="Proteomes" id="UP000295741"/>
    </source>
</evidence>
<reference evidence="4 5" key="1">
    <citation type="submission" date="2019-03" db="EMBL/GenBank/DDBJ databases">
        <title>Genomic Encyclopedia of Archaeal and Bacterial Type Strains, Phase II (KMG-II): from individual species to whole genera.</title>
        <authorList>
            <person name="Goeker M."/>
        </authorList>
    </citation>
    <scope>NUCLEOTIDE SEQUENCE [LARGE SCALE GENOMIC DNA]</scope>
    <source>
        <strain evidence="4 5">DSM 28323</strain>
    </source>
</reference>
<dbReference type="SUPFAM" id="SSF55729">
    <property type="entry name" value="Acyl-CoA N-acyltransferases (Nat)"/>
    <property type="match status" value="1"/>
</dbReference>
<evidence type="ECO:0000256" key="1">
    <source>
        <dbReference type="ARBA" id="ARBA00022679"/>
    </source>
</evidence>
<dbReference type="PROSITE" id="PS51186">
    <property type="entry name" value="GNAT"/>
    <property type="match status" value="1"/>
</dbReference>
<keyword evidence="2" id="KW-0012">Acyltransferase</keyword>